<comment type="catalytic activity">
    <reaction evidence="4">
        <text>UMP + diphosphate = 5-phospho-alpha-D-ribose 1-diphosphate + uracil</text>
        <dbReference type="Rhea" id="RHEA:13017"/>
        <dbReference type="ChEBI" id="CHEBI:17568"/>
        <dbReference type="ChEBI" id="CHEBI:33019"/>
        <dbReference type="ChEBI" id="CHEBI:57865"/>
        <dbReference type="ChEBI" id="CHEBI:58017"/>
        <dbReference type="EC" id="2.4.2.9"/>
    </reaction>
</comment>
<evidence type="ECO:0000259" key="5">
    <source>
        <dbReference type="Pfam" id="PF00156"/>
    </source>
</evidence>
<sequence>MDLSQAKVLFDAAQMTAQLEAMARAIVGDQRQCPDLCLVGIRTGGVHLAKRLAVLVGSLLGAEPDTGIMDITLYRDDWTTQHSRPKVGTTQIAFDLEGRRVVLVDDVLYTGRTVRAALDELMDFGRACRIDLAVLIDRGGRELPVQPDFVGATVLGEPNQVIEVLLTEEGYPSDQVVSLPR</sequence>
<dbReference type="InterPro" id="IPR000836">
    <property type="entry name" value="PRTase_dom"/>
</dbReference>
<comment type="function">
    <text evidence="4">Regulates the transcription of the pyrimidine nucleotide (pyr) operon in response to exogenous pyrimidines.</text>
</comment>
<keyword evidence="3 4" id="KW-0804">Transcription</keyword>
<dbReference type="NCBIfam" id="NF003549">
    <property type="entry name" value="PRK05205.1-5"/>
    <property type="match status" value="1"/>
</dbReference>
<dbReference type="EMBL" id="AP028679">
    <property type="protein sequence ID" value="BEQ15849.1"/>
    <property type="molecule type" value="Genomic_DNA"/>
</dbReference>
<dbReference type="Proteomes" id="UP001366166">
    <property type="component" value="Chromosome"/>
</dbReference>
<dbReference type="InterPro" id="IPR029057">
    <property type="entry name" value="PRTase-like"/>
</dbReference>
<evidence type="ECO:0000256" key="1">
    <source>
        <dbReference type="ARBA" id="ARBA00005565"/>
    </source>
</evidence>
<keyword evidence="2 4" id="KW-0805">Transcription regulation</keyword>
<dbReference type="RefSeq" id="WP_338600872.1">
    <property type="nucleotide sequence ID" value="NZ_AP028679.1"/>
</dbReference>
<evidence type="ECO:0000256" key="4">
    <source>
        <dbReference type="HAMAP-Rule" id="MF_01219"/>
    </source>
</evidence>
<keyword evidence="4" id="KW-0328">Glycosyltransferase</keyword>
<dbReference type="InterPro" id="IPR023050">
    <property type="entry name" value="PyrR"/>
</dbReference>
<evidence type="ECO:0000256" key="3">
    <source>
        <dbReference type="ARBA" id="ARBA00023163"/>
    </source>
</evidence>
<dbReference type="SUPFAM" id="SSF53271">
    <property type="entry name" value="PRTase-like"/>
    <property type="match status" value="1"/>
</dbReference>
<dbReference type="HAMAP" id="MF_01219">
    <property type="entry name" value="PyrR"/>
    <property type="match status" value="1"/>
</dbReference>
<keyword evidence="7" id="KW-1185">Reference proteome</keyword>
<dbReference type="AlphaFoldDB" id="A0AAU9ERS5"/>
<reference evidence="7" key="1">
    <citation type="journal article" date="2023" name="Arch. Microbiol.">
        <title>Desulfoferula mesophilus gen. nov. sp. nov., a mesophilic sulfate-reducing bacterium isolated from a brackish lake sediment.</title>
        <authorList>
            <person name="Watanabe T."/>
            <person name="Yabe T."/>
            <person name="Tsuji J.M."/>
            <person name="Fukui M."/>
        </authorList>
    </citation>
    <scope>NUCLEOTIDE SEQUENCE [LARGE SCALE GENOMIC DNA]</scope>
    <source>
        <strain evidence="7">12FAK</strain>
    </source>
</reference>
<proteinExistence type="inferred from homology"/>
<feature type="short sequence motif" description="PRPP-binding" evidence="4">
    <location>
        <begin position="101"/>
        <end position="113"/>
    </location>
</feature>
<dbReference type="NCBIfam" id="NF003545">
    <property type="entry name" value="PRK05205.1-1"/>
    <property type="match status" value="1"/>
</dbReference>
<feature type="domain" description="Phosphoribosyltransferase" evidence="5">
    <location>
        <begin position="11"/>
        <end position="148"/>
    </location>
</feature>
<dbReference type="Gene3D" id="3.40.50.2020">
    <property type="match status" value="1"/>
</dbReference>
<accession>A0AAU9ERS5</accession>
<dbReference type="FunFam" id="3.40.50.2020:FF:000020">
    <property type="entry name" value="Bifunctional protein PyrR"/>
    <property type="match status" value="1"/>
</dbReference>
<evidence type="ECO:0000313" key="7">
    <source>
        <dbReference type="Proteomes" id="UP001366166"/>
    </source>
</evidence>
<dbReference type="GO" id="GO:0004845">
    <property type="term" value="F:uracil phosphoribosyltransferase activity"/>
    <property type="evidence" value="ECO:0007669"/>
    <property type="project" value="UniProtKB-UniRule"/>
</dbReference>
<gene>
    <name evidence="4 6" type="primary">pyrR</name>
    <name evidence="6" type="ORF">FAK_29150</name>
</gene>
<evidence type="ECO:0000313" key="6">
    <source>
        <dbReference type="EMBL" id="BEQ15849.1"/>
    </source>
</evidence>
<dbReference type="PANTHER" id="PTHR11608:SF0">
    <property type="entry name" value="BIFUNCTIONAL PROTEIN PYRR"/>
    <property type="match status" value="1"/>
</dbReference>
<dbReference type="GO" id="GO:0006355">
    <property type="term" value="P:regulation of DNA-templated transcription"/>
    <property type="evidence" value="ECO:0007669"/>
    <property type="project" value="UniProtKB-UniRule"/>
</dbReference>
<dbReference type="PANTHER" id="PTHR11608">
    <property type="entry name" value="BIFUNCTIONAL PROTEIN PYRR"/>
    <property type="match status" value="1"/>
</dbReference>
<name>A0AAU9ERS5_9BACT</name>
<protein>
    <recommendedName>
        <fullName evidence="4">Bifunctional protein PyrR</fullName>
    </recommendedName>
    <domain>
        <recommendedName>
            <fullName evidence="4">Pyrimidine operon regulatory protein</fullName>
        </recommendedName>
    </domain>
    <domain>
        <recommendedName>
            <fullName evidence="4">Uracil phosphoribosyltransferase</fullName>
            <shortName evidence="4">UPRTase</shortName>
            <ecNumber evidence="4">2.4.2.9</ecNumber>
        </recommendedName>
    </domain>
</protein>
<dbReference type="EC" id="2.4.2.9" evidence="4"/>
<dbReference type="CDD" id="cd06223">
    <property type="entry name" value="PRTases_typeI"/>
    <property type="match status" value="1"/>
</dbReference>
<comment type="function">
    <text evidence="4">Also displays a weak uracil phosphoribosyltransferase activity which is not physiologically significant.</text>
</comment>
<keyword evidence="4" id="KW-0808">Transferase</keyword>
<dbReference type="InterPro" id="IPR050137">
    <property type="entry name" value="PyrR_bifunctional"/>
</dbReference>
<comment type="similarity">
    <text evidence="1 4">Belongs to the purine/pyrimidine phosphoribosyltransferase family. PyrR subfamily.</text>
</comment>
<organism evidence="6 7">
    <name type="scientific">Desulfoferula mesophila</name>
    <dbReference type="NCBI Taxonomy" id="3058419"/>
    <lineage>
        <taxon>Bacteria</taxon>
        <taxon>Pseudomonadati</taxon>
        <taxon>Thermodesulfobacteriota</taxon>
        <taxon>Desulfarculia</taxon>
        <taxon>Desulfarculales</taxon>
        <taxon>Desulfarculaceae</taxon>
        <taxon>Desulfoferula</taxon>
    </lineage>
</organism>
<dbReference type="KEGG" id="dmp:FAK_29150"/>
<dbReference type="Pfam" id="PF00156">
    <property type="entry name" value="Pribosyltran"/>
    <property type="match status" value="1"/>
</dbReference>
<evidence type="ECO:0000256" key="2">
    <source>
        <dbReference type="ARBA" id="ARBA00023015"/>
    </source>
</evidence>